<dbReference type="EMBL" id="ATLV01021346">
    <property type="status" value="NOT_ANNOTATED_CDS"/>
    <property type="molecule type" value="Genomic_DNA"/>
</dbReference>
<feature type="region of interest" description="Disordered" evidence="1">
    <location>
        <begin position="21"/>
        <end position="45"/>
    </location>
</feature>
<reference evidence="2 4" key="1">
    <citation type="journal article" date="2014" name="BMC Genomics">
        <title>Genome sequence of Anopheles sinensis provides insight into genetics basis of mosquito competence for malaria parasites.</title>
        <authorList>
            <person name="Zhou D."/>
            <person name="Zhang D."/>
            <person name="Ding G."/>
            <person name="Shi L."/>
            <person name="Hou Q."/>
            <person name="Ye Y."/>
            <person name="Xu Y."/>
            <person name="Zhou H."/>
            <person name="Xiong C."/>
            <person name="Li S."/>
            <person name="Yu J."/>
            <person name="Hong S."/>
            <person name="Yu X."/>
            <person name="Zou P."/>
            <person name="Chen C."/>
            <person name="Chang X."/>
            <person name="Wang W."/>
            <person name="Lv Y."/>
            <person name="Sun Y."/>
            <person name="Ma L."/>
            <person name="Shen B."/>
            <person name="Zhu C."/>
        </authorList>
    </citation>
    <scope>NUCLEOTIDE SEQUENCE [LARGE SCALE GENOMIC DNA]</scope>
</reference>
<name>A0A084W819_ANOSI</name>
<evidence type="ECO:0000313" key="4">
    <source>
        <dbReference type="Proteomes" id="UP000030765"/>
    </source>
</evidence>
<proteinExistence type="predicted"/>
<gene>
    <name evidence="2" type="ORF">ZHAS_00014354</name>
</gene>
<evidence type="ECO:0000313" key="3">
    <source>
        <dbReference type="EnsemblMetazoa" id="ASIC014354-PA"/>
    </source>
</evidence>
<dbReference type="Proteomes" id="UP000030765">
    <property type="component" value="Unassembled WGS sequence"/>
</dbReference>
<dbReference type="EMBL" id="KE525317">
    <property type="protein sequence ID" value="KFB46363.1"/>
    <property type="molecule type" value="Genomic_DNA"/>
</dbReference>
<keyword evidence="4" id="KW-1185">Reference proteome</keyword>
<reference evidence="3" key="2">
    <citation type="submission" date="2020-05" db="UniProtKB">
        <authorList>
            <consortium name="EnsemblMetazoa"/>
        </authorList>
    </citation>
    <scope>IDENTIFICATION</scope>
</reference>
<accession>A0A084W819</accession>
<dbReference type="AlphaFoldDB" id="A0A084W819"/>
<evidence type="ECO:0000256" key="1">
    <source>
        <dbReference type="SAM" id="MobiDB-lite"/>
    </source>
</evidence>
<organism evidence="2">
    <name type="scientific">Anopheles sinensis</name>
    <name type="common">Mosquito</name>
    <dbReference type="NCBI Taxonomy" id="74873"/>
    <lineage>
        <taxon>Eukaryota</taxon>
        <taxon>Metazoa</taxon>
        <taxon>Ecdysozoa</taxon>
        <taxon>Arthropoda</taxon>
        <taxon>Hexapoda</taxon>
        <taxon>Insecta</taxon>
        <taxon>Pterygota</taxon>
        <taxon>Neoptera</taxon>
        <taxon>Endopterygota</taxon>
        <taxon>Diptera</taxon>
        <taxon>Nematocera</taxon>
        <taxon>Culicoidea</taxon>
        <taxon>Culicidae</taxon>
        <taxon>Anophelinae</taxon>
        <taxon>Anopheles</taxon>
    </lineage>
</organism>
<sequence>MDAARFLSAREEDGCKIRRSRFRSRAPSEDEARLSPAYSEGERSEARAIDRALPLSFHPSRRMEALGSAGKNNDECIMQHGGPSGIGKACNYASDASAQTIAIFCSARPGGVGR</sequence>
<dbReference type="EnsemblMetazoa" id="ASIC014354-RA">
    <property type="protein sequence ID" value="ASIC014354-PA"/>
    <property type="gene ID" value="ASIC014354"/>
</dbReference>
<evidence type="ECO:0000313" key="2">
    <source>
        <dbReference type="EMBL" id="KFB46363.1"/>
    </source>
</evidence>
<dbReference type="VEuPathDB" id="VectorBase:ASIC014354"/>
<protein>
    <submittedName>
        <fullName evidence="2 3">Uncharacterized protein</fullName>
    </submittedName>
</protein>